<dbReference type="InterPro" id="IPR011010">
    <property type="entry name" value="DNA_brk_join_enz"/>
</dbReference>
<name>A0A382XZ33_9ZZZZ</name>
<dbReference type="Pfam" id="PF02899">
    <property type="entry name" value="Phage_int_SAM_1"/>
    <property type="match status" value="1"/>
</dbReference>
<dbReference type="SUPFAM" id="SSF56349">
    <property type="entry name" value="DNA breaking-rejoining enzymes"/>
    <property type="match status" value="1"/>
</dbReference>
<accession>A0A382XZ33</accession>
<dbReference type="AlphaFoldDB" id="A0A382XZ33"/>
<feature type="domain" description="Core-binding (CB)" evidence="2">
    <location>
        <begin position="1"/>
        <end position="77"/>
    </location>
</feature>
<evidence type="ECO:0000256" key="1">
    <source>
        <dbReference type="ARBA" id="ARBA00023125"/>
    </source>
</evidence>
<dbReference type="GO" id="GO:0003677">
    <property type="term" value="F:DNA binding"/>
    <property type="evidence" value="ECO:0007669"/>
    <property type="project" value="UniProtKB-KW"/>
</dbReference>
<evidence type="ECO:0000313" key="3">
    <source>
        <dbReference type="EMBL" id="SVD76382.1"/>
    </source>
</evidence>
<dbReference type="Gene3D" id="1.10.150.130">
    <property type="match status" value="1"/>
</dbReference>
<gene>
    <name evidence="3" type="ORF">METZ01_LOCUS429236</name>
</gene>
<dbReference type="GO" id="GO:0015074">
    <property type="term" value="P:DNA integration"/>
    <property type="evidence" value="ECO:0007669"/>
    <property type="project" value="InterPro"/>
</dbReference>
<dbReference type="EMBL" id="UINC01171689">
    <property type="protein sequence ID" value="SVD76382.1"/>
    <property type="molecule type" value="Genomic_DNA"/>
</dbReference>
<dbReference type="PROSITE" id="PS51900">
    <property type="entry name" value="CB"/>
    <property type="match status" value="1"/>
</dbReference>
<feature type="non-terminal residue" evidence="3">
    <location>
        <position position="122"/>
    </location>
</feature>
<evidence type="ECO:0000259" key="2">
    <source>
        <dbReference type="PROSITE" id="PS51900"/>
    </source>
</evidence>
<sequence>MTENTLIAYKYDLNNYTEFIYNALGISNINSIKKSHIEQFATSVDKHILTNQTLKIKKSSSVHRLYSTIRGFHQYLCHLRIAKRNPAQLLIPPRLTKNIPVTLLVEEINKIIESVNMKKKYA</sequence>
<keyword evidence="1" id="KW-0238">DNA-binding</keyword>
<dbReference type="InterPro" id="IPR010998">
    <property type="entry name" value="Integrase_recombinase_N"/>
</dbReference>
<reference evidence="3" key="1">
    <citation type="submission" date="2018-05" db="EMBL/GenBank/DDBJ databases">
        <authorList>
            <person name="Lanie J.A."/>
            <person name="Ng W.-L."/>
            <person name="Kazmierczak K.M."/>
            <person name="Andrzejewski T.M."/>
            <person name="Davidsen T.M."/>
            <person name="Wayne K.J."/>
            <person name="Tettelin H."/>
            <person name="Glass J.I."/>
            <person name="Rusch D."/>
            <person name="Podicherti R."/>
            <person name="Tsui H.-C.T."/>
            <person name="Winkler M.E."/>
        </authorList>
    </citation>
    <scope>NUCLEOTIDE SEQUENCE</scope>
</reference>
<proteinExistence type="predicted"/>
<organism evidence="3">
    <name type="scientific">marine metagenome</name>
    <dbReference type="NCBI Taxonomy" id="408172"/>
    <lineage>
        <taxon>unclassified sequences</taxon>
        <taxon>metagenomes</taxon>
        <taxon>ecological metagenomes</taxon>
    </lineage>
</organism>
<dbReference type="InterPro" id="IPR044068">
    <property type="entry name" value="CB"/>
</dbReference>
<dbReference type="InterPro" id="IPR004107">
    <property type="entry name" value="Integrase_SAM-like_N"/>
</dbReference>
<protein>
    <recommendedName>
        <fullName evidence="2">Core-binding (CB) domain-containing protein</fullName>
    </recommendedName>
</protein>